<evidence type="ECO:0000256" key="1">
    <source>
        <dbReference type="SAM" id="MobiDB-lite"/>
    </source>
</evidence>
<dbReference type="AlphaFoldDB" id="A0A2B7Z5Q9"/>
<accession>A0A2B7Z5Q9</accession>
<protein>
    <recommendedName>
        <fullName evidence="4">Aminoglycoside phosphotransferase domain-containing protein</fullName>
    </recommendedName>
</protein>
<evidence type="ECO:0000313" key="2">
    <source>
        <dbReference type="EMBL" id="PGH29246.1"/>
    </source>
</evidence>
<proteinExistence type="predicted"/>
<evidence type="ECO:0008006" key="4">
    <source>
        <dbReference type="Google" id="ProtNLM"/>
    </source>
</evidence>
<reference evidence="2 3" key="1">
    <citation type="submission" date="2017-10" db="EMBL/GenBank/DDBJ databases">
        <title>Comparative genomics in systemic dimorphic fungi from Ajellomycetaceae.</title>
        <authorList>
            <person name="Munoz J.F."/>
            <person name="Mcewen J.G."/>
            <person name="Clay O.K."/>
            <person name="Cuomo C.A."/>
        </authorList>
    </citation>
    <scope>NUCLEOTIDE SEQUENCE [LARGE SCALE GENOMIC DNA]</scope>
    <source>
        <strain evidence="2 3">UAMH4076</strain>
    </source>
</reference>
<organism evidence="2 3">
    <name type="scientific">[Emmonsia] crescens</name>
    <dbReference type="NCBI Taxonomy" id="73230"/>
    <lineage>
        <taxon>Eukaryota</taxon>
        <taxon>Fungi</taxon>
        <taxon>Dikarya</taxon>
        <taxon>Ascomycota</taxon>
        <taxon>Pezizomycotina</taxon>
        <taxon>Eurotiomycetes</taxon>
        <taxon>Eurotiomycetidae</taxon>
        <taxon>Onygenales</taxon>
        <taxon>Ajellomycetaceae</taxon>
        <taxon>Emergomyces</taxon>
    </lineage>
</organism>
<sequence length="420" mass="46685">MSSDDAYAAFLDKANEDPAKNTPTTQQQGQEEHVQTRTTDPSQCIPTVLSDVEMYYTSDTDEVFEPVALDWSGAAAGRWPGVDEFKSLILPSSSTRTFSASAAAEAEDMQISILTPSSFDPKNHYATVLHAVRTAVNGGNERDMDGVEVKVYRVQMGRTRAEYWVVGLDRCEGDGKGGRIVGLRAKAIEIYSSTPAAARTSRLQNLLGARLLVYGHGGRSVGLERGIGGLVQPQTCHLQELQASARDSSTAPPLHFDKLVLTHLDIAPRKLILGADCKVWLIDWGDAGIYPEGFVVASLNARRFSAPAFTDMLVEMIPKHEEMVQQLEWIMFALTTLLVDSFFVVVLSDTAVAAIRWAPKQLDQLFSNWDKHGWCNSRRRKWLELEKWKEKLHQDNTFFLDCFSLKDRTGQDGTGEVNKK</sequence>
<keyword evidence="3" id="KW-1185">Reference proteome</keyword>
<dbReference type="Proteomes" id="UP000226031">
    <property type="component" value="Unassembled WGS sequence"/>
</dbReference>
<dbReference type="VEuPathDB" id="FungiDB:EMCG_07016"/>
<comment type="caution">
    <text evidence="2">The sequence shown here is derived from an EMBL/GenBank/DDBJ whole genome shotgun (WGS) entry which is preliminary data.</text>
</comment>
<dbReference type="PANTHER" id="PTHR42093">
    <property type="match status" value="1"/>
</dbReference>
<dbReference type="EMBL" id="PDND01000261">
    <property type="protein sequence ID" value="PGH29246.1"/>
    <property type="molecule type" value="Genomic_DNA"/>
</dbReference>
<dbReference type="PANTHER" id="PTHR42093:SF1">
    <property type="match status" value="1"/>
</dbReference>
<feature type="region of interest" description="Disordered" evidence="1">
    <location>
        <begin position="1"/>
        <end position="42"/>
    </location>
</feature>
<gene>
    <name evidence="2" type="ORF">GX50_08009</name>
</gene>
<dbReference type="Pfam" id="PF23151">
    <property type="entry name" value="NuiA_2"/>
    <property type="match status" value="1"/>
</dbReference>
<dbReference type="VEuPathDB" id="FungiDB:EMCG_07015"/>
<dbReference type="InterPro" id="IPR056539">
    <property type="entry name" value="NuiA-like"/>
</dbReference>
<name>A0A2B7Z5Q9_9EURO</name>
<evidence type="ECO:0000313" key="3">
    <source>
        <dbReference type="Proteomes" id="UP000226031"/>
    </source>
</evidence>